<dbReference type="Proteomes" id="UP000438106">
    <property type="component" value="Unassembled WGS sequence"/>
</dbReference>
<dbReference type="AlphaFoldDB" id="A0A7X3K343"/>
<protein>
    <recommendedName>
        <fullName evidence="3">DUF3052 domain-containing protein</fullName>
    </recommendedName>
</protein>
<organism evidence="1 2">
    <name type="scientific">Devosia marina</name>
    <dbReference type="NCBI Taxonomy" id="2683198"/>
    <lineage>
        <taxon>Bacteria</taxon>
        <taxon>Pseudomonadati</taxon>
        <taxon>Pseudomonadota</taxon>
        <taxon>Alphaproteobacteria</taxon>
        <taxon>Hyphomicrobiales</taxon>
        <taxon>Devosiaceae</taxon>
        <taxon>Devosia</taxon>
    </lineage>
</organism>
<name>A0A7X3K343_9HYPH</name>
<evidence type="ECO:0000313" key="2">
    <source>
        <dbReference type="Proteomes" id="UP000438106"/>
    </source>
</evidence>
<reference evidence="1 2" key="1">
    <citation type="submission" date="2019-12" db="EMBL/GenBank/DDBJ databases">
        <title>Devosia maris sp. nov., isolated from the deep seawater.</title>
        <authorList>
            <person name="Liu Y."/>
        </authorList>
    </citation>
    <scope>NUCLEOTIDE SEQUENCE [LARGE SCALE GENOMIC DNA]</scope>
    <source>
        <strain evidence="1 2">L53-10-65</strain>
    </source>
</reference>
<dbReference type="RefSeq" id="WP_157289207.1">
    <property type="nucleotide sequence ID" value="NZ_WQRF01000001.1"/>
</dbReference>
<sequence>MTAPTTLLKKLQIKSGAKLWLVNVPRALAAEISAGAEVEIVREADGYDGVLVFFDAAADVQALMPRILAHMPYDGLLWVAYRKGRQAKAAGLSRDLGWDRLDAAGWRPVRVVALDDTWSALRFRPRELVKAKEGSSFG</sequence>
<gene>
    <name evidence="1" type="ORF">GO014_04040</name>
</gene>
<evidence type="ECO:0000313" key="1">
    <source>
        <dbReference type="EMBL" id="MVS98194.1"/>
    </source>
</evidence>
<proteinExistence type="predicted"/>
<comment type="caution">
    <text evidence="1">The sequence shown here is derived from an EMBL/GenBank/DDBJ whole genome shotgun (WGS) entry which is preliminary data.</text>
</comment>
<accession>A0A7X3K343</accession>
<evidence type="ECO:0008006" key="3">
    <source>
        <dbReference type="Google" id="ProtNLM"/>
    </source>
</evidence>
<keyword evidence="2" id="KW-1185">Reference proteome</keyword>
<dbReference type="EMBL" id="WQRF01000001">
    <property type="protein sequence ID" value="MVS98194.1"/>
    <property type="molecule type" value="Genomic_DNA"/>
</dbReference>